<dbReference type="Gene3D" id="3.20.20.140">
    <property type="entry name" value="Metal-dependent hydrolases"/>
    <property type="match status" value="1"/>
</dbReference>
<dbReference type="Proteomes" id="UP001174691">
    <property type="component" value="Unassembled WGS sequence"/>
</dbReference>
<dbReference type="InterPro" id="IPR050287">
    <property type="entry name" value="MTA/SAH_deaminase"/>
</dbReference>
<dbReference type="CDD" id="cd01298">
    <property type="entry name" value="ATZ_TRZ_like"/>
    <property type="match status" value="1"/>
</dbReference>
<evidence type="ECO:0000313" key="3">
    <source>
        <dbReference type="EMBL" id="KAJ9161233.1"/>
    </source>
</evidence>
<keyword evidence="1" id="KW-0378">Hydrolase</keyword>
<dbReference type="SUPFAM" id="SSF51338">
    <property type="entry name" value="Composite domain of metallo-dependent hydrolases"/>
    <property type="match status" value="2"/>
</dbReference>
<gene>
    <name evidence="3" type="ORF">NKR19_g2494</name>
</gene>
<comment type="caution">
    <text evidence="3">The sequence shown here is derived from an EMBL/GenBank/DDBJ whole genome shotgun (WGS) entry which is preliminary data.</text>
</comment>
<organism evidence="3 4">
    <name type="scientific">Coniochaeta hoffmannii</name>
    <dbReference type="NCBI Taxonomy" id="91930"/>
    <lineage>
        <taxon>Eukaryota</taxon>
        <taxon>Fungi</taxon>
        <taxon>Dikarya</taxon>
        <taxon>Ascomycota</taxon>
        <taxon>Pezizomycotina</taxon>
        <taxon>Sordariomycetes</taxon>
        <taxon>Sordariomycetidae</taxon>
        <taxon>Coniochaetales</taxon>
        <taxon>Coniochaetaceae</taxon>
        <taxon>Coniochaeta</taxon>
    </lineage>
</organism>
<keyword evidence="4" id="KW-1185">Reference proteome</keyword>
<dbReference type="GO" id="GO:0016810">
    <property type="term" value="F:hydrolase activity, acting on carbon-nitrogen (but not peptide) bonds"/>
    <property type="evidence" value="ECO:0007669"/>
    <property type="project" value="InterPro"/>
</dbReference>
<dbReference type="PANTHER" id="PTHR43794">
    <property type="entry name" value="AMINOHYDROLASE SSNA-RELATED"/>
    <property type="match status" value="1"/>
</dbReference>
<dbReference type="InterPro" id="IPR032466">
    <property type="entry name" value="Metal_Hydrolase"/>
</dbReference>
<evidence type="ECO:0000256" key="1">
    <source>
        <dbReference type="ARBA" id="ARBA00022801"/>
    </source>
</evidence>
<dbReference type="SUPFAM" id="SSF51556">
    <property type="entry name" value="Metallo-dependent hydrolases"/>
    <property type="match status" value="1"/>
</dbReference>
<name>A0AA38RYR9_9PEZI</name>
<evidence type="ECO:0000313" key="4">
    <source>
        <dbReference type="Proteomes" id="UP001174691"/>
    </source>
</evidence>
<dbReference type="InterPro" id="IPR006680">
    <property type="entry name" value="Amidohydro-rel"/>
</dbReference>
<sequence length="490" mass="50998">MSEALVIVLKDVTLITVDKSRRIILNGHIVIDGSRILRVASGSPENVPQHAKIISLPGRTIIPGLINTHAHLAQSLLRGLAEDLPLHSWLCDRIWPLEAAYAGEGDQADGYVAARLTIAEMLKSGTTCFLEAMLTHRSGIANVARAVKEMGIRACLGKLTKGQESSPLEALRDARDKDLAHMSIPSLLSAHSEHDGASAPSSSPSSRIRVWAALGTPRGAPISAYAEVAAACRSRGMGITMHCAEAPSDPGIIAASYEGRTPAQFCADAGLLGPGGKTVLAHMVHVSVEKDGGVLAGNPGATVAHCPASNLKLSSGIAPVQGLVAAGVNVALGTDGAPCNNSYDMVREMHLAAMLHKGRGMDAGAVGAHAALEMATVNGARALGMEGEVGSLEEGKRADLVVLDVRGLWAAPWDVEEVKGGGMDPVGLVVGCCTGRDVEMVFVDGRMLVDGGRLMGVDEEEIGIAARRAIRGIRERSGVTAPAKEGWVIE</sequence>
<dbReference type="InterPro" id="IPR011059">
    <property type="entry name" value="Metal-dep_hydrolase_composite"/>
</dbReference>
<dbReference type="PANTHER" id="PTHR43794:SF11">
    <property type="entry name" value="AMIDOHYDROLASE-RELATED DOMAIN-CONTAINING PROTEIN"/>
    <property type="match status" value="1"/>
</dbReference>
<accession>A0AA38RYR9</accession>
<proteinExistence type="predicted"/>
<dbReference type="AlphaFoldDB" id="A0AA38RYR9"/>
<protein>
    <submittedName>
        <fullName evidence="3">5-methylthioadenosine/S-adenosylhomocysteine deaminase n1</fullName>
    </submittedName>
</protein>
<feature type="domain" description="Amidohydrolase-related" evidence="2">
    <location>
        <begin position="60"/>
        <end position="447"/>
    </location>
</feature>
<reference evidence="3" key="1">
    <citation type="submission" date="2022-07" db="EMBL/GenBank/DDBJ databases">
        <title>Fungi with potential for degradation of polypropylene.</title>
        <authorList>
            <person name="Gostincar C."/>
        </authorList>
    </citation>
    <scope>NUCLEOTIDE SEQUENCE</scope>
    <source>
        <strain evidence="3">EXF-13287</strain>
    </source>
</reference>
<dbReference type="EMBL" id="JANBVN010000025">
    <property type="protein sequence ID" value="KAJ9161233.1"/>
    <property type="molecule type" value="Genomic_DNA"/>
</dbReference>
<dbReference type="Pfam" id="PF01979">
    <property type="entry name" value="Amidohydro_1"/>
    <property type="match status" value="1"/>
</dbReference>
<evidence type="ECO:0000259" key="2">
    <source>
        <dbReference type="Pfam" id="PF01979"/>
    </source>
</evidence>
<dbReference type="Gene3D" id="2.30.40.10">
    <property type="entry name" value="Urease, subunit C, domain 1"/>
    <property type="match status" value="1"/>
</dbReference>